<name>A0A8S4QEN8_OWEFU</name>
<dbReference type="GO" id="GO:0030488">
    <property type="term" value="P:tRNA methylation"/>
    <property type="evidence" value="ECO:0007669"/>
    <property type="project" value="UniProtKB-ARBA"/>
</dbReference>
<dbReference type="InterPro" id="IPR057285">
    <property type="entry name" value="Pre-PUA_NSUN2"/>
</dbReference>
<feature type="region of interest" description="Disordered" evidence="11">
    <location>
        <begin position="740"/>
        <end position="812"/>
    </location>
</feature>
<evidence type="ECO:0000256" key="1">
    <source>
        <dbReference type="ARBA" id="ARBA00004123"/>
    </source>
</evidence>
<protein>
    <recommendedName>
        <fullName evidence="2">tRNA (cytosine(34)-C(5))-methyltransferase</fullName>
        <ecNumber evidence="2">2.1.1.203</ecNumber>
    </recommendedName>
</protein>
<feature type="compositionally biased region" description="Basic and acidic residues" evidence="11">
    <location>
        <begin position="9"/>
        <end position="36"/>
    </location>
</feature>
<feature type="binding site" evidence="10">
    <location>
        <begin position="193"/>
        <end position="199"/>
    </location>
    <ligand>
        <name>S-adenosyl-L-methionine</name>
        <dbReference type="ChEBI" id="CHEBI:59789"/>
    </ligand>
</feature>
<dbReference type="Gene3D" id="3.40.50.150">
    <property type="entry name" value="Vaccinia Virus protein VP39"/>
    <property type="match status" value="1"/>
</dbReference>
<reference evidence="13" key="1">
    <citation type="submission" date="2022-03" db="EMBL/GenBank/DDBJ databases">
        <authorList>
            <person name="Martin C."/>
        </authorList>
    </citation>
    <scope>NUCLEOTIDE SEQUENCE</scope>
</reference>
<dbReference type="GO" id="GO:0005737">
    <property type="term" value="C:cytoplasm"/>
    <property type="evidence" value="ECO:0007669"/>
    <property type="project" value="TreeGrafter"/>
</dbReference>
<feature type="domain" description="SAM-dependent MTase RsmB/NOP-type" evidence="12">
    <location>
        <begin position="75"/>
        <end position="447"/>
    </location>
</feature>
<dbReference type="AlphaFoldDB" id="A0A8S4QEN8"/>
<keyword evidence="6 10" id="KW-0949">S-adenosyl-L-methionine</keyword>
<dbReference type="Pfam" id="PF25376">
    <property type="entry name" value="Pre-PUA_NSUN2"/>
    <property type="match status" value="1"/>
</dbReference>
<feature type="compositionally biased region" description="Polar residues" evidence="11">
    <location>
        <begin position="743"/>
        <end position="756"/>
    </location>
</feature>
<dbReference type="GO" id="GO:0000049">
    <property type="term" value="F:tRNA binding"/>
    <property type="evidence" value="ECO:0007669"/>
    <property type="project" value="UniProtKB-KW"/>
</dbReference>
<evidence type="ECO:0000313" key="14">
    <source>
        <dbReference type="Proteomes" id="UP000749559"/>
    </source>
</evidence>
<dbReference type="InterPro" id="IPR049560">
    <property type="entry name" value="MeTrfase_RsmB-F_NOP2_cat"/>
</dbReference>
<dbReference type="SUPFAM" id="SSF53335">
    <property type="entry name" value="S-adenosyl-L-methionine-dependent methyltransferases"/>
    <property type="match status" value="1"/>
</dbReference>
<keyword evidence="3" id="KW-0820">tRNA-binding</keyword>
<keyword evidence="9" id="KW-0539">Nucleus</keyword>
<comment type="caution">
    <text evidence="13">The sequence shown here is derived from an EMBL/GenBank/DDBJ whole genome shotgun (WGS) entry which is preliminary data.</text>
</comment>
<gene>
    <name evidence="13" type="ORF">OFUS_LOCUS26975</name>
</gene>
<dbReference type="GO" id="GO:0016428">
    <property type="term" value="F:tRNA (cytidine-5-)-methyltransferase activity"/>
    <property type="evidence" value="ECO:0007669"/>
    <property type="project" value="InterPro"/>
</dbReference>
<evidence type="ECO:0000256" key="10">
    <source>
        <dbReference type="PROSITE-ProRule" id="PRU01023"/>
    </source>
</evidence>
<feature type="region of interest" description="Disordered" evidence="11">
    <location>
        <begin position="452"/>
        <end position="485"/>
    </location>
</feature>
<evidence type="ECO:0000256" key="11">
    <source>
        <dbReference type="SAM" id="MobiDB-lite"/>
    </source>
</evidence>
<dbReference type="PROSITE" id="PS51686">
    <property type="entry name" value="SAM_MT_RSMB_NOP"/>
    <property type="match status" value="1"/>
</dbReference>
<accession>A0A8S4QEN8</accession>
<evidence type="ECO:0000256" key="3">
    <source>
        <dbReference type="ARBA" id="ARBA00022555"/>
    </source>
</evidence>
<dbReference type="EMBL" id="CAIIXF020000679">
    <property type="protein sequence ID" value="CAH1803371.1"/>
    <property type="molecule type" value="Genomic_DNA"/>
</dbReference>
<proteinExistence type="inferred from homology"/>
<keyword evidence="4 10" id="KW-0489">Methyltransferase</keyword>
<dbReference type="InterPro" id="IPR029063">
    <property type="entry name" value="SAM-dependent_MTases_sf"/>
</dbReference>
<evidence type="ECO:0000256" key="6">
    <source>
        <dbReference type="ARBA" id="ARBA00022691"/>
    </source>
</evidence>
<organism evidence="13 14">
    <name type="scientific">Owenia fusiformis</name>
    <name type="common">Polychaete worm</name>
    <dbReference type="NCBI Taxonomy" id="6347"/>
    <lineage>
        <taxon>Eukaryota</taxon>
        <taxon>Metazoa</taxon>
        <taxon>Spiralia</taxon>
        <taxon>Lophotrochozoa</taxon>
        <taxon>Annelida</taxon>
        <taxon>Polychaeta</taxon>
        <taxon>Sedentaria</taxon>
        <taxon>Canalipalpata</taxon>
        <taxon>Sabellida</taxon>
        <taxon>Oweniida</taxon>
        <taxon>Oweniidae</taxon>
        <taxon>Owenia</taxon>
    </lineage>
</organism>
<feature type="region of interest" description="Disordered" evidence="11">
    <location>
        <begin position="1"/>
        <end position="49"/>
    </location>
</feature>
<evidence type="ECO:0000256" key="9">
    <source>
        <dbReference type="ARBA" id="ARBA00023242"/>
    </source>
</evidence>
<dbReference type="InterPro" id="IPR001678">
    <property type="entry name" value="MeTrfase_RsmB-F_NOP2_dom"/>
</dbReference>
<comment type="similarity">
    <text evidence="10">Belongs to the class I-like SAM-binding methyltransferase superfamily. RsmB/NOP family.</text>
</comment>
<feature type="binding site" evidence="10">
    <location>
        <position position="251"/>
    </location>
    <ligand>
        <name>S-adenosyl-L-methionine</name>
        <dbReference type="ChEBI" id="CHEBI:59789"/>
    </ligand>
</feature>
<keyword evidence="14" id="KW-1185">Reference proteome</keyword>
<evidence type="ECO:0000313" key="13">
    <source>
        <dbReference type="EMBL" id="CAH1803371.1"/>
    </source>
</evidence>
<dbReference type="EC" id="2.1.1.203" evidence="2"/>
<feature type="compositionally biased region" description="Polar residues" evidence="11">
    <location>
        <begin position="785"/>
        <end position="812"/>
    </location>
</feature>
<feature type="binding site" evidence="10">
    <location>
        <position position="224"/>
    </location>
    <ligand>
        <name>S-adenosyl-L-methionine</name>
        <dbReference type="ChEBI" id="CHEBI:59789"/>
    </ligand>
</feature>
<feature type="compositionally biased region" description="Basic and acidic residues" evidence="11">
    <location>
        <begin position="468"/>
        <end position="485"/>
    </location>
</feature>
<evidence type="ECO:0000256" key="8">
    <source>
        <dbReference type="ARBA" id="ARBA00022884"/>
    </source>
</evidence>
<evidence type="ECO:0000259" key="12">
    <source>
        <dbReference type="PROSITE" id="PS51686"/>
    </source>
</evidence>
<evidence type="ECO:0000256" key="2">
    <source>
        <dbReference type="ARBA" id="ARBA00012629"/>
    </source>
</evidence>
<keyword evidence="5 10" id="KW-0808">Transferase</keyword>
<dbReference type="InterPro" id="IPR023267">
    <property type="entry name" value="RCMT"/>
</dbReference>
<keyword evidence="8 10" id="KW-0694">RNA-binding</keyword>
<dbReference type="Pfam" id="PF01189">
    <property type="entry name" value="Methyltr_RsmB-F"/>
    <property type="match status" value="1"/>
</dbReference>
<evidence type="ECO:0000256" key="4">
    <source>
        <dbReference type="ARBA" id="ARBA00022603"/>
    </source>
</evidence>
<dbReference type="OrthoDB" id="6093671at2759"/>
<keyword evidence="7" id="KW-0819">tRNA processing</keyword>
<comment type="subcellular location">
    <subcellularLocation>
        <location evidence="1">Nucleus</location>
    </subcellularLocation>
</comment>
<dbReference type="PANTHER" id="PTHR22808:SF1">
    <property type="entry name" value="RNA CYTOSINE-C(5)-METHYLTRANSFERASE NSUN2-RELATED"/>
    <property type="match status" value="1"/>
</dbReference>
<dbReference type="InterPro" id="IPR057286">
    <property type="entry name" value="PUA_NSUN2"/>
</dbReference>
<feature type="binding site" evidence="10">
    <location>
        <position position="279"/>
    </location>
    <ligand>
        <name>S-adenosyl-L-methionine</name>
        <dbReference type="ChEBI" id="CHEBI:59789"/>
    </ligand>
</feature>
<dbReference type="PRINTS" id="PR02008">
    <property type="entry name" value="RCMTFAMILY"/>
</dbReference>
<evidence type="ECO:0000256" key="5">
    <source>
        <dbReference type="ARBA" id="ARBA00022679"/>
    </source>
</evidence>
<dbReference type="Pfam" id="PF25378">
    <property type="entry name" value="PUA_NSUN2"/>
    <property type="match status" value="1"/>
</dbReference>
<dbReference type="PRINTS" id="PR02011">
    <property type="entry name" value="RCMTNCL1"/>
</dbReference>
<dbReference type="GO" id="GO:0005634">
    <property type="term" value="C:nucleus"/>
    <property type="evidence" value="ECO:0007669"/>
    <property type="project" value="UniProtKB-SubCell"/>
</dbReference>
<evidence type="ECO:0000256" key="7">
    <source>
        <dbReference type="ARBA" id="ARBA00022694"/>
    </source>
</evidence>
<sequence length="812" mass="92459">MGRRNRNKKQQDMKRKDRGDDRDKDIKRQRLDDAKPDSNQTQEPWGYKMTDKNNKMFETFYKMQNIIPEDEWETFMATMREPLPITFRATGFKSEVQELLKIIKSDFFSNMVDIEIEGKKVDPPSTLPWYPDGCGWQINLTKQMVRKSPPLEKLHKFLISETESGNISRQEAVSMIPPLLMDIKPHHKVLDMCAAPGSKTAQLIEYLHADESIKLPEGFVIANDADNKRCYMMTHQVKRLASPNFMIINHDASTMPNIFLSDPGAGEKKCLMYDRVLADVPCSGDGTMRKNPDVWGKWTVANGHNLHGLQTRILKRGLALLGDNGRLVYSTCSLNPIEDEAVVASTLLQWRNMSANKNCEIRLVDISKELPGLKHNKGVNHWKIMSKTSDVYENMSEVPEALHTQIRPSMFPPTPEQAESLNLDRCIRILPHLQNTGGFFVAVIEKVPRIQQEDQQKADVTLTAPIDDTTKEPEAANGEEGKKEVEYVKKQDRDWSKPEIAPYCSQMKKKRKAGGFKEDPYIFLEETDPIWPPIQKFFNMDKEFDHKYLLVRCGEGKKRNIYYTSPHIKTILAHNEERVKFINLGVKVLVRSDHDDCDCSFRLCQEGLHMMFPFLNARSLKVHSRDIVTMLSTENPFLDNFSNDVHSQAKAYSVGSIWFIYDPSDEAFMDQDDRENGPNCKLVFCGWKGKVSMRSFVPKQERFHFLRLCGVQPQDALFKRGHMKSPPANTQEAIQRIPGTDSMDITPSADNQTAQSDVPAEEDDVQTAASDIPAKDSATDDTESAMDSATENTDTVNDVTQSDNSTEATEAT</sequence>
<dbReference type="PANTHER" id="PTHR22808">
    <property type="entry name" value="NCL1 YEAST -RELATED NOL1/NOP2/FMU SUN DOMAIN-CONTAINING"/>
    <property type="match status" value="1"/>
</dbReference>
<dbReference type="Proteomes" id="UP000749559">
    <property type="component" value="Unassembled WGS sequence"/>
</dbReference>
<feature type="active site" description="Nucleophile" evidence="10">
    <location>
        <position position="332"/>
    </location>
</feature>
<dbReference type="InterPro" id="IPR023270">
    <property type="entry name" value="RCMT_NCL1"/>
</dbReference>